<dbReference type="Pfam" id="PF16706">
    <property type="entry name" value="Izumo-Ig"/>
    <property type="match status" value="1"/>
</dbReference>
<evidence type="ECO:0000256" key="3">
    <source>
        <dbReference type="SAM" id="Phobius"/>
    </source>
</evidence>
<dbReference type="InterPro" id="IPR007110">
    <property type="entry name" value="Ig-like_dom"/>
</dbReference>
<dbReference type="PROSITE" id="PS50835">
    <property type="entry name" value="IG_LIKE"/>
    <property type="match status" value="1"/>
</dbReference>
<dbReference type="PANTHER" id="PTHR35540">
    <property type="entry name" value="IZUMO SPERM-EGG FUSION PROTEIN 1"/>
    <property type="match status" value="1"/>
</dbReference>
<keyword evidence="3" id="KW-1133">Transmembrane helix</keyword>
<dbReference type="SUPFAM" id="SSF48726">
    <property type="entry name" value="Immunoglobulin"/>
    <property type="match status" value="1"/>
</dbReference>
<keyword evidence="3" id="KW-0812">Transmembrane</keyword>
<proteinExistence type="inferred from homology"/>
<keyword evidence="6" id="KW-1185">Reference proteome</keyword>
<evidence type="ECO:0000313" key="5">
    <source>
        <dbReference type="EMBL" id="KAL2086268.1"/>
    </source>
</evidence>
<dbReference type="Gene3D" id="2.60.40.10">
    <property type="entry name" value="Immunoglobulins"/>
    <property type="match status" value="1"/>
</dbReference>
<comment type="caution">
    <text evidence="5">The sequence shown here is derived from an EMBL/GenBank/DDBJ whole genome shotgun (WGS) entry which is preliminary data.</text>
</comment>
<organism evidence="5 6">
    <name type="scientific">Coilia grayii</name>
    <name type="common">Gray's grenadier anchovy</name>
    <dbReference type="NCBI Taxonomy" id="363190"/>
    <lineage>
        <taxon>Eukaryota</taxon>
        <taxon>Metazoa</taxon>
        <taxon>Chordata</taxon>
        <taxon>Craniata</taxon>
        <taxon>Vertebrata</taxon>
        <taxon>Euteleostomi</taxon>
        <taxon>Actinopterygii</taxon>
        <taxon>Neopterygii</taxon>
        <taxon>Teleostei</taxon>
        <taxon>Clupei</taxon>
        <taxon>Clupeiformes</taxon>
        <taxon>Clupeoidei</taxon>
        <taxon>Engraulidae</taxon>
        <taxon>Coilinae</taxon>
        <taxon>Coilia</taxon>
    </lineage>
</organism>
<dbReference type="EMBL" id="JBHFQA010000015">
    <property type="protein sequence ID" value="KAL2086268.1"/>
    <property type="molecule type" value="Genomic_DNA"/>
</dbReference>
<evidence type="ECO:0000313" key="6">
    <source>
        <dbReference type="Proteomes" id="UP001591681"/>
    </source>
</evidence>
<sequence>MTSPLECHLCLIRSTLLFCSHTNPELFRQSSMYWSRKHSLPILLLVLCASNSAQSCLQCDRVVVFIHDEFFLSQKGLSVQEKKDLRDVINHGYVTFKEASWPYQGVIGPTTLYRARTEYHSEFKRFWQSERGKNSIHLDMMTILSKGLTILQKHLARFFKEGVLYQTVMNCDTCLYEQRTCLSATPPLDCADHHVEAEEGDQVVLDCFLPWHSLITEPKDYHYSWSNSSHTVTSEDEFQVLVVTPDSNVVLNQLTLAEQGVYRCLLQGRSGTVFSRTRFTLNVSALPLTTPRPVLTLPVVPQRVDGVKLHPHTLTIALGLISGLSLAASLTLLITLGRVMVKRQSNRMEKGRSGGEEGEEGERVELMIDKGRSGGEEGEEGERVELMIEKGRRGGEEEERVELMIEKGRRGGEEGEEEERVELMIEKGRRGGRGGRERVELMIEKGRRGGEEGERLELMIEKGRRGGEEGEEEERLELVTLVAE</sequence>
<comment type="similarity">
    <text evidence="1">Belongs to the Izumo family.</text>
</comment>
<evidence type="ECO:0000259" key="4">
    <source>
        <dbReference type="PROSITE" id="PS50835"/>
    </source>
</evidence>
<evidence type="ECO:0000256" key="2">
    <source>
        <dbReference type="ARBA" id="ARBA00022729"/>
    </source>
</evidence>
<feature type="transmembrane region" description="Helical" evidence="3">
    <location>
        <begin position="316"/>
        <end position="341"/>
    </location>
</feature>
<keyword evidence="3" id="KW-0472">Membrane</keyword>
<dbReference type="InterPro" id="IPR032699">
    <property type="entry name" value="Izumo-Ig"/>
</dbReference>
<feature type="domain" description="Ig-like" evidence="4">
    <location>
        <begin position="186"/>
        <end position="280"/>
    </location>
</feature>
<dbReference type="InterPro" id="IPR029389">
    <property type="entry name" value="IZUMO"/>
</dbReference>
<dbReference type="InterPro" id="IPR003599">
    <property type="entry name" value="Ig_sub"/>
</dbReference>
<dbReference type="AlphaFoldDB" id="A0ABD1JJW4"/>
<dbReference type="InterPro" id="IPR032700">
    <property type="entry name" value="IZUMO1"/>
</dbReference>
<dbReference type="PANTHER" id="PTHR35540:SF1">
    <property type="entry name" value="IZUMO SPERM-EGG FUSION PROTEIN 1"/>
    <property type="match status" value="1"/>
</dbReference>
<reference evidence="5 6" key="1">
    <citation type="submission" date="2024-09" db="EMBL/GenBank/DDBJ databases">
        <title>A chromosome-level genome assembly of Gray's grenadier anchovy, Coilia grayii.</title>
        <authorList>
            <person name="Fu Z."/>
        </authorList>
    </citation>
    <scope>NUCLEOTIDE SEQUENCE [LARGE SCALE GENOMIC DNA]</scope>
    <source>
        <strain evidence="5">G4</strain>
        <tissue evidence="5">Muscle</tissue>
    </source>
</reference>
<dbReference type="Proteomes" id="UP001591681">
    <property type="component" value="Unassembled WGS sequence"/>
</dbReference>
<evidence type="ECO:0000256" key="1">
    <source>
        <dbReference type="ARBA" id="ARBA00009633"/>
    </source>
</evidence>
<dbReference type="SMART" id="SM00409">
    <property type="entry name" value="IG"/>
    <property type="match status" value="1"/>
</dbReference>
<dbReference type="InterPro" id="IPR013783">
    <property type="entry name" value="Ig-like_fold"/>
</dbReference>
<protein>
    <recommendedName>
        <fullName evidence="4">Ig-like domain-containing protein</fullName>
    </recommendedName>
</protein>
<gene>
    <name evidence="5" type="ORF">ACEWY4_017327</name>
</gene>
<name>A0ABD1JJW4_9TELE</name>
<dbReference type="Pfam" id="PF15005">
    <property type="entry name" value="IZUMO"/>
    <property type="match status" value="1"/>
</dbReference>
<dbReference type="InterPro" id="IPR036179">
    <property type="entry name" value="Ig-like_dom_sf"/>
</dbReference>
<accession>A0ABD1JJW4</accession>
<keyword evidence="2" id="KW-0732">Signal</keyword>